<evidence type="ECO:0000313" key="2">
    <source>
        <dbReference type="EMBL" id="GCD54030.1"/>
    </source>
</evidence>
<feature type="compositionally biased region" description="Basic and acidic residues" evidence="1">
    <location>
        <begin position="324"/>
        <end position="335"/>
    </location>
</feature>
<feature type="compositionally biased region" description="Polar residues" evidence="1">
    <location>
        <begin position="209"/>
        <end position="225"/>
    </location>
</feature>
<gene>
    <name evidence="2" type="ORF">NBRC3188_2727</name>
</gene>
<feature type="compositionally biased region" description="Polar residues" evidence="1">
    <location>
        <begin position="154"/>
        <end position="166"/>
    </location>
</feature>
<protein>
    <submittedName>
        <fullName evidence="2">Uncharacterized protein</fullName>
    </submittedName>
</protein>
<feature type="compositionally biased region" description="Basic residues" evidence="1">
    <location>
        <begin position="85"/>
        <end position="105"/>
    </location>
</feature>
<feature type="region of interest" description="Disordered" evidence="1">
    <location>
        <begin position="82"/>
        <end position="376"/>
    </location>
</feature>
<feature type="compositionally biased region" description="Polar residues" evidence="1">
    <location>
        <begin position="297"/>
        <end position="322"/>
    </location>
</feature>
<accession>A0A401WXU8</accession>
<feature type="compositionally biased region" description="Basic and acidic residues" evidence="1">
    <location>
        <begin position="139"/>
        <end position="150"/>
    </location>
</feature>
<comment type="caution">
    <text evidence="2">The sequence shown here is derived from an EMBL/GenBank/DDBJ whole genome shotgun (WGS) entry which is preliminary data.</text>
</comment>
<name>A0A401WXU8_ACEPA</name>
<evidence type="ECO:0000256" key="1">
    <source>
        <dbReference type="SAM" id="MobiDB-lite"/>
    </source>
</evidence>
<dbReference type="Proteomes" id="UP000287300">
    <property type="component" value="Unassembled WGS sequence"/>
</dbReference>
<reference evidence="2 3" key="1">
    <citation type="submission" date="2016-06" db="EMBL/GenBank/DDBJ databases">
        <title>Acetobacter pasteurianus NBRC 3188 whole genome sequencing project.</title>
        <authorList>
            <person name="Matsutani M."/>
            <person name="Shiwa Y."/>
            <person name="Okamoto-Kainuma A."/>
            <person name="Ishikawa M."/>
            <person name="Koizumi Y."/>
            <person name="Yoshikawa H."/>
            <person name="Yakushi T."/>
            <person name="Matsushita K."/>
        </authorList>
    </citation>
    <scope>NUCLEOTIDE SEQUENCE [LARGE SCALE GENOMIC DNA]</scope>
    <source>
        <strain evidence="2 3">NBRC 3188</strain>
    </source>
</reference>
<dbReference type="AlphaFoldDB" id="A0A401WXU8"/>
<evidence type="ECO:0000313" key="3">
    <source>
        <dbReference type="Proteomes" id="UP000287300"/>
    </source>
</evidence>
<dbReference type="EMBL" id="BDES01000073">
    <property type="protein sequence ID" value="GCD54030.1"/>
    <property type="molecule type" value="Genomic_DNA"/>
</dbReference>
<feature type="compositionally biased region" description="Basic and acidic residues" evidence="1">
    <location>
        <begin position="168"/>
        <end position="184"/>
    </location>
</feature>
<sequence length="376" mass="40656">MTIENADHKDSAPSPRRFTIYMDQDCPEDATIIECIEKLGSAIGIQAVIRRALIIGMEALSSGAVNILSDDIIAETSQAISEMRKRSKLSRQARKGERRNHRRRRSPADVFDDLRGQKEERNKPTSSEENSTIFLPPPPKEKPEEKKGPPAEHLNTQDTCSSQTGSVEKPDEAEITEPEEKLDPSIDNTPSDDLESGHDKTAPVEENGEGSSVAPNTGNTGSNPTDILPENPPPQLHVPSIANGASETPSPSAPPIPSPEQDYEGKGEINSPLISQPSAIDQKPSMGSITDIPILSNGESSPHQQELNPKTITSPQSYSSNGKDIPDVNPKEKRPFGYSPDIESILREHSVSLSSASHTEIAHPPSGAKDETQQGL</sequence>
<proteinExistence type="predicted"/>
<organism evidence="2 3">
    <name type="scientific">Acetobacter pasteurianus NBRC 3188</name>
    <dbReference type="NCBI Taxonomy" id="1226663"/>
    <lineage>
        <taxon>Bacteria</taxon>
        <taxon>Pseudomonadati</taxon>
        <taxon>Pseudomonadota</taxon>
        <taxon>Alphaproteobacteria</taxon>
        <taxon>Acetobacterales</taxon>
        <taxon>Acetobacteraceae</taxon>
        <taxon>Acetobacter</taxon>
    </lineage>
</organism>
<feature type="compositionally biased region" description="Polar residues" evidence="1">
    <location>
        <begin position="124"/>
        <end position="133"/>
    </location>
</feature>
<feature type="compositionally biased region" description="Basic and acidic residues" evidence="1">
    <location>
        <begin position="112"/>
        <end position="123"/>
    </location>
</feature>